<comment type="caution">
    <text evidence="1">The sequence shown here is derived from an EMBL/GenBank/DDBJ whole genome shotgun (WGS) entry which is preliminary data.</text>
</comment>
<dbReference type="AlphaFoldDB" id="A0A8H5ZLV1"/>
<reference evidence="1" key="1">
    <citation type="submission" date="2019-11" db="EMBL/GenBank/DDBJ databases">
        <title>Bipolaris sorokiniana Genome sequencing.</title>
        <authorList>
            <person name="Wang H."/>
        </authorList>
    </citation>
    <scope>NUCLEOTIDE SEQUENCE</scope>
</reference>
<dbReference type="Proteomes" id="UP000624244">
    <property type="component" value="Unassembled WGS sequence"/>
</dbReference>
<evidence type="ECO:0000313" key="2">
    <source>
        <dbReference type="Proteomes" id="UP000624244"/>
    </source>
</evidence>
<dbReference type="EMBL" id="WNKQ01000007">
    <property type="protein sequence ID" value="KAF5850460.1"/>
    <property type="molecule type" value="Genomic_DNA"/>
</dbReference>
<protein>
    <submittedName>
        <fullName evidence="1">Uncharacterized protein</fullName>
    </submittedName>
</protein>
<sequence length="79" mass="8899">MANMLKEIGTGYPDMIKHENVNERMWDPCKSGRDSCIGGYVDHFVDYTWVPQTLSIVVSDANDAHQGELSYEIDCSANE</sequence>
<accession>A0A8H5ZLV1</accession>
<gene>
    <name evidence="1" type="ORF">GGP41_002716</name>
</gene>
<name>A0A8H5ZLV1_COCSA</name>
<organism evidence="1 2">
    <name type="scientific">Cochliobolus sativus</name>
    <name type="common">Common root rot and spot blotch fungus</name>
    <name type="synonym">Bipolaris sorokiniana</name>
    <dbReference type="NCBI Taxonomy" id="45130"/>
    <lineage>
        <taxon>Eukaryota</taxon>
        <taxon>Fungi</taxon>
        <taxon>Dikarya</taxon>
        <taxon>Ascomycota</taxon>
        <taxon>Pezizomycotina</taxon>
        <taxon>Dothideomycetes</taxon>
        <taxon>Pleosporomycetidae</taxon>
        <taxon>Pleosporales</taxon>
        <taxon>Pleosporineae</taxon>
        <taxon>Pleosporaceae</taxon>
        <taxon>Bipolaris</taxon>
    </lineage>
</organism>
<evidence type="ECO:0000313" key="1">
    <source>
        <dbReference type="EMBL" id="KAF5850460.1"/>
    </source>
</evidence>
<proteinExistence type="predicted"/>